<dbReference type="Proteomes" id="UP001216674">
    <property type="component" value="Unassembled WGS sequence"/>
</dbReference>
<evidence type="ECO:0000313" key="2">
    <source>
        <dbReference type="EMBL" id="MDF3835192.1"/>
    </source>
</evidence>
<sequence>MKRNCVALRRWIASLLCAILAVPTWAAPISGSQIPNCPASGYSIYFVNGINNDPIDAAYSAVSMERLVLTKAMDKETIGKIVKRQIIYNPTDGIFWDLSESARQLIVGGVANGSAYFIAAWAGLFGGLALPIPGLDGVLTKLVNSINATVTASLSAVAVKKVVDDAVPQIAADLNANQAVIVVAHSQGNLFVNEIYSALTQIVSAQKLSALKIVNVAPPTDSHISGLYVMNRTDLLNRITASPPTYTAVGYGGGLIELAPFNIAKFDDWMGHAFIATYLSSVDGTDGSTLKGQVVSLLQRAFTGAAQGVCGGCSETDLTEPGNSGRIASSVHVKVCDRVIKVGERLILSDIMTITPGPVGPQALISYVSPQNGLTGAVGPVATSIGSVYIARSFGAVSCDYEGQQGAQSDSQLSFSATQPGRYSISALLTGQFSNGSTACNHGIYSNHGIHTFSIGPTITVVP</sequence>
<name>A0ABT6ARD8_9BURK</name>
<gene>
    <name evidence="2" type="ORF">P3W85_19815</name>
</gene>
<organism evidence="2 3">
    <name type="scientific">Cupriavidus basilensis</name>
    <dbReference type="NCBI Taxonomy" id="68895"/>
    <lineage>
        <taxon>Bacteria</taxon>
        <taxon>Pseudomonadati</taxon>
        <taxon>Pseudomonadota</taxon>
        <taxon>Betaproteobacteria</taxon>
        <taxon>Burkholderiales</taxon>
        <taxon>Burkholderiaceae</taxon>
        <taxon>Cupriavidus</taxon>
    </lineage>
</organism>
<keyword evidence="3" id="KW-1185">Reference proteome</keyword>
<comment type="caution">
    <text evidence="2">The sequence shown here is derived from an EMBL/GenBank/DDBJ whole genome shotgun (WGS) entry which is preliminary data.</text>
</comment>
<dbReference type="EMBL" id="JARJLM010000336">
    <property type="protein sequence ID" value="MDF3835192.1"/>
    <property type="molecule type" value="Genomic_DNA"/>
</dbReference>
<proteinExistence type="predicted"/>
<evidence type="ECO:0000256" key="1">
    <source>
        <dbReference type="SAM" id="SignalP"/>
    </source>
</evidence>
<accession>A0ABT6ARD8</accession>
<feature type="signal peptide" evidence="1">
    <location>
        <begin position="1"/>
        <end position="26"/>
    </location>
</feature>
<evidence type="ECO:0000313" key="3">
    <source>
        <dbReference type="Proteomes" id="UP001216674"/>
    </source>
</evidence>
<protein>
    <submittedName>
        <fullName evidence="2">Uncharacterized protein</fullName>
    </submittedName>
</protein>
<keyword evidence="1" id="KW-0732">Signal</keyword>
<feature type="chain" id="PRO_5046822756" evidence="1">
    <location>
        <begin position="27"/>
        <end position="463"/>
    </location>
</feature>
<dbReference type="RefSeq" id="WP_276266056.1">
    <property type="nucleotide sequence ID" value="NZ_JARJLM010000336.1"/>
</dbReference>
<reference evidence="2 3" key="1">
    <citation type="submission" date="2023-03" db="EMBL/GenBank/DDBJ databases">
        <title>Draft assemblies of triclosan tolerant bacteria isolated from returned activated sludge.</title>
        <authorList>
            <person name="Van Hamelsveld S."/>
        </authorList>
    </citation>
    <scope>NUCLEOTIDE SEQUENCE [LARGE SCALE GENOMIC DNA]</scope>
    <source>
        <strain evidence="2 3">GW210010_S58</strain>
    </source>
</reference>